<evidence type="ECO:0000259" key="4">
    <source>
        <dbReference type="PROSITE" id="PS50853"/>
    </source>
</evidence>
<dbReference type="Gene3D" id="3.40.50.1820">
    <property type="entry name" value="alpha/beta hydrolase"/>
    <property type="match status" value="1"/>
</dbReference>
<dbReference type="CDD" id="cd00037">
    <property type="entry name" value="CLECT"/>
    <property type="match status" value="1"/>
</dbReference>
<feature type="domain" description="Fibronectin type-III" evidence="4">
    <location>
        <begin position="1957"/>
        <end position="2058"/>
    </location>
</feature>
<dbReference type="InterPro" id="IPR003961">
    <property type="entry name" value="FN3_dom"/>
</dbReference>
<evidence type="ECO:0000259" key="3">
    <source>
        <dbReference type="PROSITE" id="PS50041"/>
    </source>
</evidence>
<dbReference type="EMBL" id="JAKMXF010000014">
    <property type="protein sequence ID" value="KAI6661337.1"/>
    <property type="molecule type" value="Genomic_DNA"/>
</dbReference>
<gene>
    <name evidence="5" type="ORF">LOD99_10004</name>
</gene>
<feature type="domain" description="Fibronectin type-III" evidence="4">
    <location>
        <begin position="1138"/>
        <end position="1237"/>
    </location>
</feature>
<dbReference type="GO" id="GO:0016020">
    <property type="term" value="C:membrane"/>
    <property type="evidence" value="ECO:0007669"/>
    <property type="project" value="UniProtKB-SubCell"/>
</dbReference>
<keyword evidence="6" id="KW-1185">Reference proteome</keyword>
<evidence type="ECO:0000313" key="6">
    <source>
        <dbReference type="Proteomes" id="UP001165289"/>
    </source>
</evidence>
<dbReference type="PANTHER" id="PTHR46957">
    <property type="entry name" value="CYTOKINE RECEPTOR"/>
    <property type="match status" value="1"/>
</dbReference>
<feature type="transmembrane region" description="Helical" evidence="2">
    <location>
        <begin position="47"/>
        <end position="80"/>
    </location>
</feature>
<keyword evidence="2" id="KW-0812">Transmembrane</keyword>
<dbReference type="InterPro" id="IPR054518">
    <property type="entry name" value="ABHD16_N"/>
</dbReference>
<dbReference type="Pfam" id="PF00059">
    <property type="entry name" value="Lectin_C"/>
    <property type="match status" value="1"/>
</dbReference>
<dbReference type="InterPro" id="IPR036116">
    <property type="entry name" value="FN3_sf"/>
</dbReference>
<feature type="domain" description="Fibronectin type-III" evidence="4">
    <location>
        <begin position="2059"/>
        <end position="2151"/>
    </location>
</feature>
<accession>A0AAV7KJ00</accession>
<dbReference type="InterPro" id="IPR029058">
    <property type="entry name" value="AB_hydrolase_fold"/>
</dbReference>
<feature type="domain" description="Fibronectin type-III" evidence="4">
    <location>
        <begin position="1038"/>
        <end position="1133"/>
    </location>
</feature>
<dbReference type="Gene3D" id="2.60.40.10">
    <property type="entry name" value="Immunoglobulins"/>
    <property type="match status" value="16"/>
</dbReference>
<feature type="transmembrane region" description="Helical" evidence="2">
    <location>
        <begin position="2261"/>
        <end position="2287"/>
    </location>
</feature>
<dbReference type="InterPro" id="IPR013783">
    <property type="entry name" value="Ig-like_fold"/>
</dbReference>
<dbReference type="SUPFAM" id="SSF53474">
    <property type="entry name" value="alpha/beta-Hydrolases"/>
    <property type="match status" value="1"/>
</dbReference>
<dbReference type="SUPFAM" id="SSF49265">
    <property type="entry name" value="Fibronectin type III"/>
    <property type="match status" value="8"/>
</dbReference>
<keyword evidence="2" id="KW-1133">Transmembrane helix</keyword>
<dbReference type="InterPro" id="IPR001304">
    <property type="entry name" value="C-type_lectin-like"/>
</dbReference>
<feature type="domain" description="Fibronectin type-III" evidence="4">
    <location>
        <begin position="1242"/>
        <end position="1338"/>
    </location>
</feature>
<dbReference type="SUPFAM" id="SSF56436">
    <property type="entry name" value="C-type lectin-like"/>
    <property type="match status" value="1"/>
</dbReference>
<evidence type="ECO:0000256" key="1">
    <source>
        <dbReference type="ARBA" id="ARBA00022737"/>
    </source>
</evidence>
<feature type="domain" description="Fibronectin type-III" evidence="4">
    <location>
        <begin position="1558"/>
        <end position="1648"/>
    </location>
</feature>
<protein>
    <submittedName>
        <fullName evidence="5">Phosphatidylinositol phosphatase PTPRQ-like</fullName>
    </submittedName>
</protein>
<dbReference type="InterPro" id="IPR000073">
    <property type="entry name" value="AB_hydrolase_1"/>
</dbReference>
<feature type="domain" description="Fibronectin type-III" evidence="4">
    <location>
        <begin position="637"/>
        <end position="733"/>
    </location>
</feature>
<feature type="domain" description="Fibronectin type-III" evidence="4">
    <location>
        <begin position="2156"/>
        <end position="2250"/>
    </location>
</feature>
<dbReference type="Pfam" id="PF00561">
    <property type="entry name" value="Abhydrolase_1"/>
    <property type="match status" value="1"/>
</dbReference>
<feature type="domain" description="Fibronectin type-III" evidence="4">
    <location>
        <begin position="838"/>
        <end position="930"/>
    </location>
</feature>
<feature type="domain" description="Fibronectin type-III" evidence="4">
    <location>
        <begin position="934"/>
        <end position="1036"/>
    </location>
</feature>
<evidence type="ECO:0000313" key="5">
    <source>
        <dbReference type="EMBL" id="KAI6661337.1"/>
    </source>
</evidence>
<sequence>MHLVQRYVSCLTGPQLYYTYLDGTQSPYQYNRIERWSDPPIRFFTRFYTLLILCSPVCLFIPFGGFIIPGFLVVLSILYLLRGVGRVRSPVYRKFITDLLNDIKQCREKMYYETTKLYDFDISVLPPLYCQNQSKLCPEIHIQPKHHLDWLLAILLSCFVYPGSIRFTYYSKSKELSKSRYNILTKYNGLRARLGCNSRQLIDTIYAASANSRENILVIACKGNYSFYESRGMTSWITRGYACIGWNHCGYGYSTGSPTGRQEMEAIITIVSYAVEVLKYPIDSILLHGNSIGGFTACYACAAFPSIRGLILESTFDDINCLVSALVPRFLPRNLIKIALRYCYDLNNIVYLIQYGGPITMIRKTDDTLMRSEAGNIGSNRANFLLLAVMKERYSDLFVNKDCIESVKIWLNADQDMRNEIEKSLNKVQCVSHLTHFDLTTLLNVSEDFKKELAVFIATQFMKNQNSAHSTNISDPRRILLYYVKNSGSIGQTTCDVSANGTCYLFVKESADWQTSEDYCETWGGHLVSIHNDEELDVVSTLTNGYYIWIGMTDSATESVWEWVDGSNNAYNQFTRDPPYDYYGNQDCAIMYSYSYDYYYSYYYYYMRSYTYLYWDDSYCHYTRYSVCSQVVPMPSEPRSLEVANATSTSLTIKWEAPLEHNDSLTQYSVKYYGQELDTEEREIVITQSLLENQVFTIYDLEEANEYTISVAASTAGGAGSALTIMNQMTLEDVPSLAPTIEGAYSSVATEIELTWNPPELEYRNGIITQYTISYEGRTRDTNLREITRDATLPRMLTLTNLEEYNQYKIEITANTAVGAGPAAASFVRTAADAPSAPVTNHTVSPLTSTELFVSWNPPALEDRNGVLSYKISHKGPSASTYTTIGVTTMLTFSVTGLEEAYTYDIQVTPVSVGLDGPESVVSGTTLEDVPHMSARNIILSNSAYNMLTVTWDPPSSENQNGVIIEYVIIFFGVGLDEQERMATLSTSVPNFVTSYTATNLEADTSYTFSIIAYTSIGSGPAMTVTGFTTDITAPSSSPNDVTVTATSSTSLHVTWSEVDLIDRNGPISSYTVYYTGLRLQPETKSITVLSTVYEAMIESLEENSEYSVTVSASTSAGEGPKNQAVTETTFSDIPSASVSNLNATAQSAGSILVEFDELAYADRNGDLAGYQIMYWRNADDSRIHTKLVQSAAETGRVSVLIRSLMPYTSYRIEVAATTVIGTGQVSMIPSVYTHEDIPIIEISSTTGSATGPHTASLFWNKPNCANETQIANTLYNITYRYTDHLQIEHTDSIVTSNNFMPVESLLPYTEYTFDVTTFTGAGVGSVGPREVIRTNPKAPSMSASQVILEAINSTSIRVTCHPPALDHQNGLLHSYAIFYTGNLFDTNMREVVFELSGVTFPENKSREFVITDLMEYEEYSIMVRVSTSAGYSQYTDADMVRTAEGAPTEAPQDVMSAISNSTCIQIEWSPPPVTSQRGAITSYTIKYQGVERDTSVQTEMVPVTPNFPDMSHQSHLVCDLMEDTTYKVNILCENSAGASRYSLGVNFKTEEAAPTEAPSNLAVTSHTPQISTLTWTAPASEHQNGIITYYNILLSEGGNSPSLIMAPSLSFDLKPLKAHTSYTVTVAAVTSAGSGPFASFTFMTPQDVPTHGVSSLMLTSRTATTLSLSWMAPLLSQRRGVLLHYKLSYYGFQIDTSLHTIIVELGDVDAVTQYTIEGLEEATNYTVEVMVVGQIGDGPVARLTHLCTLPIAPTGAVIDLELVSVTSRYSIISWMPPLPSEHNGPLGDYKITVTSSSGNVMYTSTQTSYRIEDLMEHTMYTVSVVSSNMEGDGPEATLSFTTLKNVPSGAPTNFTVSNIDTNSLLAHWSPPAPEDRNGDLTEYLLLYMGEMMDTSMRSVRIMVADGEEELDQSYLLEGLEEYTSYTLVLSVLNDKGESPVVRLQNVQTLPIAPSSAVSGLKIDTLSSTDALISWTSPEVSTINGAGFHYKIYLSAGTLDRTRRDSEGTVMTTEGHHVMLKDLSPATSYSLSVEPSNDQGNGPSSMLDINTMEDVPSAPVQNVTLTSITATSLSVSWTAPPVADQNGAILLYTVQVSAVNSAYIQSVTSQELIAEITGLHADTLYTVVVTPETSMGSGVDSTPIEFITMESVPAASVNDFSIIQLNSTAVLITWTPLASNMMNGDITHYFLSYTSHKLESTFTLTTEQFFIYIYTLNATDGYTFSLTAYNSMGAGPEVIETISYTPTPEPAFQFTDKEMSYTFSGVLILVVLLMLILIFSCAVVICFKKRSSKNIKRANVNLELESCTNPRSRGNSVYSVMQSVSVKEKQVPTYDNFRKESQVLDTKRQSLLKSPELIEGAPPTPKNNDTIYVLQEQMAISDKEAETYGNPIVLEEPDNSP</sequence>
<feature type="domain" description="Fibronectin type-III" evidence="4">
    <location>
        <begin position="1757"/>
        <end position="1847"/>
    </location>
</feature>
<keyword evidence="2" id="KW-0472">Membrane</keyword>
<feature type="domain" description="C-type lectin" evidence="3">
    <location>
        <begin position="499"/>
        <end position="629"/>
    </location>
</feature>
<feature type="domain" description="Fibronectin type-III" evidence="4">
    <location>
        <begin position="738"/>
        <end position="834"/>
    </location>
</feature>
<comment type="caution">
    <text evidence="5">The sequence shown here is derived from an EMBL/GenBank/DDBJ whole genome shotgun (WGS) entry which is preliminary data.</text>
</comment>
<dbReference type="PROSITE" id="PS50041">
    <property type="entry name" value="C_TYPE_LECTIN_2"/>
    <property type="match status" value="1"/>
</dbReference>
<dbReference type="PANTHER" id="PTHR46957:SF3">
    <property type="entry name" value="CYTOKINE RECEPTOR"/>
    <property type="match status" value="1"/>
</dbReference>
<dbReference type="InterPro" id="IPR016186">
    <property type="entry name" value="C-type_lectin-like/link_sf"/>
</dbReference>
<feature type="domain" description="Fibronectin type-III" evidence="4">
    <location>
        <begin position="1653"/>
        <end position="1752"/>
    </location>
</feature>
<dbReference type="SMART" id="SM00060">
    <property type="entry name" value="FN3"/>
    <property type="match status" value="16"/>
</dbReference>
<feature type="domain" description="Fibronectin type-III" evidence="4">
    <location>
        <begin position="1451"/>
        <end position="1553"/>
    </location>
</feature>
<evidence type="ECO:0000256" key="2">
    <source>
        <dbReference type="SAM" id="Phobius"/>
    </source>
</evidence>
<reference evidence="5 6" key="1">
    <citation type="journal article" date="2023" name="BMC Biol.">
        <title>The compact genome of the sponge Oopsacas minuta (Hexactinellida) is lacking key metazoan core genes.</title>
        <authorList>
            <person name="Santini S."/>
            <person name="Schenkelaars Q."/>
            <person name="Jourda C."/>
            <person name="Duchesne M."/>
            <person name="Belahbib H."/>
            <person name="Rocher C."/>
            <person name="Selva M."/>
            <person name="Riesgo A."/>
            <person name="Vervoort M."/>
            <person name="Leys S.P."/>
            <person name="Kodjabachian L."/>
            <person name="Le Bivic A."/>
            <person name="Borchiellini C."/>
            <person name="Claverie J.M."/>
            <person name="Renard E."/>
        </authorList>
    </citation>
    <scope>NUCLEOTIDE SEQUENCE [LARGE SCALE GENOMIC DNA]</scope>
    <source>
        <strain evidence="5">SPO-2</strain>
    </source>
</reference>
<dbReference type="InterPro" id="IPR050713">
    <property type="entry name" value="RTP_Phos/Ushers"/>
</dbReference>
<dbReference type="Pfam" id="PF00041">
    <property type="entry name" value="fn3"/>
    <property type="match status" value="14"/>
</dbReference>
<dbReference type="PROSITE" id="PS50853">
    <property type="entry name" value="FN3"/>
    <property type="match status" value="16"/>
</dbReference>
<dbReference type="Proteomes" id="UP001165289">
    <property type="component" value="Unassembled WGS sequence"/>
</dbReference>
<dbReference type="Gene3D" id="3.10.100.10">
    <property type="entry name" value="Mannose-Binding Protein A, subunit A"/>
    <property type="match status" value="1"/>
</dbReference>
<dbReference type="Pfam" id="PF22990">
    <property type="entry name" value="ABHD16_N"/>
    <property type="match status" value="1"/>
</dbReference>
<dbReference type="InterPro" id="IPR016187">
    <property type="entry name" value="CTDL_fold"/>
</dbReference>
<feature type="domain" description="Fibronectin type-III" evidence="4">
    <location>
        <begin position="1343"/>
        <end position="1446"/>
    </location>
</feature>
<name>A0AAV7KJ00_9METZ</name>
<feature type="domain" description="Fibronectin type-III" evidence="4">
    <location>
        <begin position="1851"/>
        <end position="1952"/>
    </location>
</feature>
<dbReference type="SMART" id="SM00034">
    <property type="entry name" value="CLECT"/>
    <property type="match status" value="1"/>
</dbReference>
<proteinExistence type="predicted"/>
<keyword evidence="1" id="KW-0677">Repeat</keyword>
<dbReference type="CDD" id="cd00063">
    <property type="entry name" value="FN3"/>
    <property type="match status" value="16"/>
</dbReference>
<organism evidence="5 6">
    <name type="scientific">Oopsacas minuta</name>
    <dbReference type="NCBI Taxonomy" id="111878"/>
    <lineage>
        <taxon>Eukaryota</taxon>
        <taxon>Metazoa</taxon>
        <taxon>Porifera</taxon>
        <taxon>Hexactinellida</taxon>
        <taxon>Hexasterophora</taxon>
        <taxon>Lyssacinosida</taxon>
        <taxon>Leucopsacidae</taxon>
        <taxon>Oopsacas</taxon>
    </lineage>
</organism>
<dbReference type="FunFam" id="2.60.40.10:FF:000028">
    <property type="entry name" value="Neuronal cell adhesion molecule"/>
    <property type="match status" value="1"/>
</dbReference>